<gene>
    <name evidence="10" type="ORF">rCG_44003</name>
</gene>
<comment type="similarity">
    <text evidence="2">Belongs to the somatotropin/prolactin family.</text>
</comment>
<dbReference type="EMBL" id="CH473977">
    <property type="protein sequence ID" value="EDL98397.1"/>
    <property type="molecule type" value="Genomic_DNA"/>
</dbReference>
<dbReference type="PANTHER" id="PTHR11417">
    <property type="entry name" value="SOMATOTROPIN,PROLACTIN"/>
    <property type="match status" value="1"/>
</dbReference>
<accession>A6J7P7</accession>
<protein>
    <recommendedName>
        <fullName evidence="8">Prolactin</fullName>
    </recommendedName>
</protein>
<organism evidence="10 11">
    <name type="scientific">Rattus norvegicus</name>
    <name type="common">Rat</name>
    <dbReference type="NCBI Taxonomy" id="10116"/>
    <lineage>
        <taxon>Eukaryota</taxon>
        <taxon>Metazoa</taxon>
        <taxon>Chordata</taxon>
        <taxon>Craniata</taxon>
        <taxon>Vertebrata</taxon>
        <taxon>Euteleostomi</taxon>
        <taxon>Mammalia</taxon>
        <taxon>Eutheria</taxon>
        <taxon>Euarchontoglires</taxon>
        <taxon>Glires</taxon>
        <taxon>Rodentia</taxon>
        <taxon>Myomorpha</taxon>
        <taxon>Muroidea</taxon>
        <taxon>Muridae</taxon>
        <taxon>Murinae</taxon>
        <taxon>Rattus</taxon>
    </lineage>
</organism>
<evidence type="ECO:0000256" key="4">
    <source>
        <dbReference type="ARBA" id="ARBA00022702"/>
    </source>
</evidence>
<dbReference type="InterPro" id="IPR001400">
    <property type="entry name" value="Somatotropin/Prolactin"/>
</dbReference>
<dbReference type="SUPFAM" id="SSF47266">
    <property type="entry name" value="4-helical cytokines"/>
    <property type="match status" value="1"/>
</dbReference>
<keyword evidence="5" id="KW-1015">Disulfide bond</keyword>
<dbReference type="InterPro" id="IPR009079">
    <property type="entry name" value="4_helix_cytokine-like_core"/>
</dbReference>
<evidence type="ECO:0000256" key="7">
    <source>
        <dbReference type="ARBA" id="ARBA00038619"/>
    </source>
</evidence>
<proteinExistence type="inferred from homology"/>
<dbReference type="Pfam" id="PF00103">
    <property type="entry name" value="Hormone_1"/>
    <property type="match status" value="1"/>
</dbReference>
<dbReference type="AlphaFoldDB" id="A6J7P7"/>
<dbReference type="Gene3D" id="1.20.1250.10">
    <property type="match status" value="1"/>
</dbReference>
<evidence type="ECO:0000256" key="9">
    <source>
        <dbReference type="ARBA" id="ARBA00043262"/>
    </source>
</evidence>
<keyword evidence="9" id="KW-0421">Lactation</keyword>
<comment type="subcellular location">
    <subcellularLocation>
        <location evidence="1">Secreted</location>
    </subcellularLocation>
</comment>
<evidence type="ECO:0000256" key="3">
    <source>
        <dbReference type="ARBA" id="ARBA00022525"/>
    </source>
</evidence>
<evidence type="ECO:0000256" key="8">
    <source>
        <dbReference type="ARBA" id="ARBA00041065"/>
    </source>
</evidence>
<reference evidence="11" key="1">
    <citation type="submission" date="2005-09" db="EMBL/GenBank/DDBJ databases">
        <authorList>
            <person name="Mural R.J."/>
            <person name="Li P.W."/>
            <person name="Adams M.D."/>
            <person name="Amanatides P.G."/>
            <person name="Baden-Tillson H."/>
            <person name="Barnstead M."/>
            <person name="Chin S.H."/>
            <person name="Dew I."/>
            <person name="Evans C.A."/>
            <person name="Ferriera S."/>
            <person name="Flanigan M."/>
            <person name="Fosler C."/>
            <person name="Glodek A."/>
            <person name="Gu Z."/>
            <person name="Holt R.A."/>
            <person name="Jennings D."/>
            <person name="Kraft C.L."/>
            <person name="Lu F."/>
            <person name="Nguyen T."/>
            <person name="Nusskern D.R."/>
            <person name="Pfannkoch C.M."/>
            <person name="Sitter C."/>
            <person name="Sutton G.G."/>
            <person name="Venter J.C."/>
            <person name="Wang Z."/>
            <person name="Woodage T."/>
            <person name="Zheng X.H."/>
            <person name="Zhong F."/>
        </authorList>
    </citation>
    <scope>NUCLEOTIDE SEQUENCE [LARGE SCALE GENOMIC DNA]</scope>
    <source>
        <strain>BN</strain>
        <strain evidence="11">Sprague-Dawley</strain>
    </source>
</reference>
<dbReference type="Proteomes" id="UP000234681">
    <property type="component" value="Chromosome 17"/>
</dbReference>
<evidence type="ECO:0000256" key="6">
    <source>
        <dbReference type="ARBA" id="ARBA00037239"/>
    </source>
</evidence>
<keyword evidence="3" id="KW-0964">Secreted</keyword>
<comment type="function">
    <text evidence="6">Prolactin acts primarily on the mammary gland by promoting lactation.</text>
</comment>
<evidence type="ECO:0000256" key="1">
    <source>
        <dbReference type="ARBA" id="ARBA00004613"/>
    </source>
</evidence>
<sequence length="105" mass="11772">MLGAWKTPFQHLVIEMSAMQEAPEAIISKVRYIDEKIPRLQEDIRTVLSQVNPAVKEAENDSPCLGLKSLQVAVEDSHLFAIHSLLNCLQNDAKKVAMCIKVLRC</sequence>
<evidence type="ECO:0000256" key="5">
    <source>
        <dbReference type="ARBA" id="ARBA00023157"/>
    </source>
</evidence>
<evidence type="ECO:0000313" key="11">
    <source>
        <dbReference type="Proteomes" id="UP000234681"/>
    </source>
</evidence>
<dbReference type="GO" id="GO:0005179">
    <property type="term" value="F:hormone activity"/>
    <property type="evidence" value="ECO:0007669"/>
    <property type="project" value="UniProtKB-KW"/>
</dbReference>
<dbReference type="GO" id="GO:0007595">
    <property type="term" value="P:lactation"/>
    <property type="evidence" value="ECO:0007669"/>
    <property type="project" value="UniProtKB-KW"/>
</dbReference>
<evidence type="ECO:0000313" key="10">
    <source>
        <dbReference type="EMBL" id="EDL98397.1"/>
    </source>
</evidence>
<dbReference type="GO" id="GO:0005576">
    <property type="term" value="C:extracellular region"/>
    <property type="evidence" value="ECO:0007669"/>
    <property type="project" value="UniProtKB-SubCell"/>
</dbReference>
<dbReference type="PANTHER" id="PTHR11417:SF5">
    <property type="entry name" value="PROLACTIN"/>
    <property type="match status" value="1"/>
</dbReference>
<name>A6J7P7_RAT</name>
<keyword evidence="4" id="KW-0372">Hormone</keyword>
<evidence type="ECO:0000256" key="2">
    <source>
        <dbReference type="ARBA" id="ARBA00008474"/>
    </source>
</evidence>
<comment type="subunit">
    <text evidence="7">Interacts with PRLR.</text>
</comment>